<reference evidence="2" key="1">
    <citation type="submission" date="2015-07" db="EMBL/GenBank/DDBJ databases">
        <title>Draft genome sequence of the purine-degrading Gottschalkia purinilyticum DSM 1384 (formerly Clostridium purinilyticum).</title>
        <authorList>
            <person name="Poehlein A."/>
            <person name="Schiel-Bengelsdorf B."/>
            <person name="Bengelsdorf F.R."/>
            <person name="Daniel R."/>
            <person name="Duerre P."/>
        </authorList>
    </citation>
    <scope>NUCLEOTIDE SEQUENCE [LARGE SCALE GENOMIC DNA]</scope>
    <source>
        <strain evidence="2">DSM 1384</strain>
    </source>
</reference>
<evidence type="ECO:0000313" key="2">
    <source>
        <dbReference type="Proteomes" id="UP000037267"/>
    </source>
</evidence>
<sequence length="187" mass="21038">MREYLNKIYEQTENIFQELIHIDTENIKYRKIDLCLLSGSISKVEGSKIDTLANPDIAMDICKCLWTNKPSYMNFAVQCCEHLNKAIILEKDLADRLLLEEVLVYPTEKAGGTFASVAYSFFNDPVIVENVKADAGIDIGLNIIGMNLKPVPQSIPLNTEFIGKARVVCARTRLKLIDGERSSYSCK</sequence>
<dbReference type="InterPro" id="IPR028345">
    <property type="entry name" value="Antibiotic_NAT-like"/>
</dbReference>
<protein>
    <submittedName>
        <fullName evidence="1">Uncharacterized protein</fullName>
    </submittedName>
</protein>
<dbReference type="InterPro" id="IPR006340">
    <property type="entry name" value="DUF436"/>
</dbReference>
<organism evidence="1 2">
    <name type="scientific">Gottschalkia purinilytica</name>
    <name type="common">Clostridium purinilyticum</name>
    <dbReference type="NCBI Taxonomy" id="1503"/>
    <lineage>
        <taxon>Bacteria</taxon>
        <taxon>Bacillati</taxon>
        <taxon>Bacillota</taxon>
        <taxon>Tissierellia</taxon>
        <taxon>Tissierellales</taxon>
        <taxon>Gottschalkiaceae</taxon>
        <taxon>Gottschalkia</taxon>
    </lineage>
</organism>
<gene>
    <name evidence="1" type="ORF">CLPU_3c00530</name>
</gene>
<keyword evidence="2" id="KW-1185">Reference proteome</keyword>
<dbReference type="Gene3D" id="3.40.50.10360">
    <property type="entry name" value="Hypothetical protein TT1679"/>
    <property type="match status" value="1"/>
</dbReference>
<dbReference type="SUPFAM" id="SSF110710">
    <property type="entry name" value="TTHA0583/YokD-like"/>
    <property type="match status" value="1"/>
</dbReference>
<comment type="caution">
    <text evidence="1">The sequence shown here is derived from an EMBL/GenBank/DDBJ whole genome shotgun (WGS) entry which is preliminary data.</text>
</comment>
<name>A0A0L0WCY4_GOTPU</name>
<dbReference type="AlphaFoldDB" id="A0A0L0WCY4"/>
<dbReference type="Proteomes" id="UP000037267">
    <property type="component" value="Unassembled WGS sequence"/>
</dbReference>
<dbReference type="Pfam" id="PF04260">
    <property type="entry name" value="DUF436"/>
    <property type="match status" value="1"/>
</dbReference>
<proteinExistence type="predicted"/>
<dbReference type="STRING" id="1503.CLPU_3c00530"/>
<dbReference type="OrthoDB" id="9803187at2"/>
<accession>A0A0L0WCY4</accession>
<evidence type="ECO:0000313" key="1">
    <source>
        <dbReference type="EMBL" id="KNF09275.1"/>
    </source>
</evidence>
<dbReference type="EMBL" id="LGSS01000003">
    <property type="protein sequence ID" value="KNF09275.1"/>
    <property type="molecule type" value="Genomic_DNA"/>
</dbReference>
<dbReference type="RefSeq" id="WP_050354275.1">
    <property type="nucleotide sequence ID" value="NZ_LGSS01000003.1"/>
</dbReference>